<proteinExistence type="predicted"/>
<dbReference type="CDD" id="cd14014">
    <property type="entry name" value="STKc_PknB_like"/>
    <property type="match status" value="1"/>
</dbReference>
<dbReference type="SUPFAM" id="SSF56112">
    <property type="entry name" value="Protein kinase-like (PK-like)"/>
    <property type="match status" value="1"/>
</dbReference>
<sequence length="307" mass="34250">MTPTQDDTALIAGTVTKGTFQIVERLASSELSVVYLGSHATNGNLLIIKEFYPKALALRDTDGRTVVCRKPSNIGRFSELMEAFAREADLLRQLSHEHIVDYIDHFEENGTRYLVTGFCPGVTLDCYIREGRPASLSGLLKNTLLPLVDTLGYIHSKGMLHRDCKPSNIIIAEDGKPKLLDFGSAVGCGELNEHPIFTTKGFSPLELYSEKSRQGKVSDLFSVSAVIYFCLTGTIPVDVSQRLFKDSLPEVRAVNKEIGFVLSHMIKWGLAVQRQKRCPSLWLLKAALYLEYVRSKRKETQKNPTPL</sequence>
<dbReference type="InterPro" id="IPR045269">
    <property type="entry name" value="Atg1-like"/>
</dbReference>
<reference evidence="6 7" key="1">
    <citation type="submission" date="2017-07" db="EMBL/GenBank/DDBJ databases">
        <title>Genome sequencing and assembly of Paenibacillus rigui.</title>
        <authorList>
            <person name="Mayilraj S."/>
        </authorList>
    </citation>
    <scope>NUCLEOTIDE SEQUENCE [LARGE SCALE GENOMIC DNA]</scope>
    <source>
        <strain evidence="6 7">JCM 16352</strain>
    </source>
</reference>
<evidence type="ECO:0000256" key="1">
    <source>
        <dbReference type="ARBA" id="ARBA00022679"/>
    </source>
</evidence>
<dbReference type="GO" id="GO:0000407">
    <property type="term" value="C:phagophore assembly site"/>
    <property type="evidence" value="ECO:0007669"/>
    <property type="project" value="TreeGrafter"/>
</dbReference>
<dbReference type="GO" id="GO:0005524">
    <property type="term" value="F:ATP binding"/>
    <property type="evidence" value="ECO:0007669"/>
    <property type="project" value="UniProtKB-KW"/>
</dbReference>
<evidence type="ECO:0000256" key="2">
    <source>
        <dbReference type="ARBA" id="ARBA00022741"/>
    </source>
</evidence>
<evidence type="ECO:0000313" key="6">
    <source>
        <dbReference type="EMBL" id="OXM85392.1"/>
    </source>
</evidence>
<dbReference type="InterPro" id="IPR000719">
    <property type="entry name" value="Prot_kinase_dom"/>
</dbReference>
<dbReference type="EMBL" id="NMQW01000022">
    <property type="protein sequence ID" value="OXM85392.1"/>
    <property type="molecule type" value="Genomic_DNA"/>
</dbReference>
<dbReference type="PROSITE" id="PS50011">
    <property type="entry name" value="PROTEIN_KINASE_DOM"/>
    <property type="match status" value="1"/>
</dbReference>
<keyword evidence="1" id="KW-0808">Transferase</keyword>
<gene>
    <name evidence="6" type="ORF">CF651_15365</name>
</gene>
<dbReference type="Pfam" id="PF00069">
    <property type="entry name" value="Pkinase"/>
    <property type="match status" value="1"/>
</dbReference>
<organism evidence="6 7">
    <name type="scientific">Paenibacillus rigui</name>
    <dbReference type="NCBI Taxonomy" id="554312"/>
    <lineage>
        <taxon>Bacteria</taxon>
        <taxon>Bacillati</taxon>
        <taxon>Bacillota</taxon>
        <taxon>Bacilli</taxon>
        <taxon>Bacillales</taxon>
        <taxon>Paenibacillaceae</taxon>
        <taxon>Paenibacillus</taxon>
    </lineage>
</organism>
<feature type="domain" description="Protein kinase" evidence="5">
    <location>
        <begin position="20"/>
        <end position="290"/>
    </location>
</feature>
<dbReference type="PANTHER" id="PTHR24348">
    <property type="entry name" value="SERINE/THREONINE-PROTEIN KINASE UNC-51-RELATED"/>
    <property type="match status" value="1"/>
</dbReference>
<dbReference type="Proteomes" id="UP000215509">
    <property type="component" value="Unassembled WGS sequence"/>
</dbReference>
<keyword evidence="6" id="KW-0723">Serine/threonine-protein kinase</keyword>
<keyword evidence="7" id="KW-1185">Reference proteome</keyword>
<evidence type="ECO:0000256" key="3">
    <source>
        <dbReference type="ARBA" id="ARBA00022777"/>
    </source>
</evidence>
<keyword evidence="3 6" id="KW-0418">Kinase</keyword>
<dbReference type="RefSeq" id="WP_094015753.1">
    <property type="nucleotide sequence ID" value="NZ_NMQW01000022.1"/>
</dbReference>
<name>A0A229UPP3_9BACL</name>
<dbReference type="GO" id="GO:0016020">
    <property type="term" value="C:membrane"/>
    <property type="evidence" value="ECO:0007669"/>
    <property type="project" value="TreeGrafter"/>
</dbReference>
<dbReference type="GO" id="GO:0005776">
    <property type="term" value="C:autophagosome"/>
    <property type="evidence" value="ECO:0007669"/>
    <property type="project" value="TreeGrafter"/>
</dbReference>
<dbReference type="Gene3D" id="1.10.510.10">
    <property type="entry name" value="Transferase(Phosphotransferase) domain 1"/>
    <property type="match status" value="1"/>
</dbReference>
<evidence type="ECO:0000313" key="7">
    <source>
        <dbReference type="Proteomes" id="UP000215509"/>
    </source>
</evidence>
<keyword evidence="2" id="KW-0547">Nucleotide-binding</keyword>
<dbReference type="OrthoDB" id="9788659at2"/>
<keyword evidence="4" id="KW-0067">ATP-binding</keyword>
<accession>A0A229UPP3</accession>
<dbReference type="PANTHER" id="PTHR24348:SF22">
    <property type="entry name" value="NON-SPECIFIC SERINE_THREONINE PROTEIN KINASE"/>
    <property type="match status" value="1"/>
</dbReference>
<evidence type="ECO:0000259" key="5">
    <source>
        <dbReference type="PROSITE" id="PS50011"/>
    </source>
</evidence>
<dbReference type="InterPro" id="IPR011009">
    <property type="entry name" value="Kinase-like_dom_sf"/>
</dbReference>
<protein>
    <submittedName>
        <fullName evidence="6">Serine/threonine protein kinase</fullName>
    </submittedName>
</protein>
<dbReference type="GO" id="GO:0004674">
    <property type="term" value="F:protein serine/threonine kinase activity"/>
    <property type="evidence" value="ECO:0007669"/>
    <property type="project" value="UniProtKB-KW"/>
</dbReference>
<evidence type="ECO:0000256" key="4">
    <source>
        <dbReference type="ARBA" id="ARBA00022840"/>
    </source>
</evidence>
<dbReference type="AlphaFoldDB" id="A0A229UPP3"/>
<comment type="caution">
    <text evidence="6">The sequence shown here is derived from an EMBL/GenBank/DDBJ whole genome shotgun (WGS) entry which is preliminary data.</text>
</comment>
<dbReference type="GO" id="GO:0005829">
    <property type="term" value="C:cytosol"/>
    <property type="evidence" value="ECO:0007669"/>
    <property type="project" value="TreeGrafter"/>
</dbReference>